<keyword evidence="9" id="KW-1185">Reference proteome</keyword>
<dbReference type="Pfam" id="PF07690">
    <property type="entry name" value="MFS_1"/>
    <property type="match status" value="1"/>
</dbReference>
<evidence type="ECO:0000256" key="3">
    <source>
        <dbReference type="ARBA" id="ARBA00022692"/>
    </source>
</evidence>
<evidence type="ECO:0000256" key="6">
    <source>
        <dbReference type="SAM" id="Phobius"/>
    </source>
</evidence>
<feature type="transmembrane region" description="Helical" evidence="6">
    <location>
        <begin position="95"/>
        <end position="125"/>
    </location>
</feature>
<dbReference type="AlphaFoldDB" id="A0A1H9H7N3"/>
<feature type="transmembrane region" description="Helical" evidence="6">
    <location>
        <begin position="137"/>
        <end position="156"/>
    </location>
</feature>
<keyword evidence="2" id="KW-0813">Transport</keyword>
<feature type="transmembrane region" description="Helical" evidence="6">
    <location>
        <begin position="71"/>
        <end position="89"/>
    </location>
</feature>
<evidence type="ECO:0000256" key="5">
    <source>
        <dbReference type="ARBA" id="ARBA00023136"/>
    </source>
</evidence>
<evidence type="ECO:0000313" key="9">
    <source>
        <dbReference type="Proteomes" id="UP000199233"/>
    </source>
</evidence>
<keyword evidence="5 6" id="KW-0472">Membrane</keyword>
<feature type="transmembrane region" description="Helical" evidence="6">
    <location>
        <begin position="339"/>
        <end position="360"/>
    </location>
</feature>
<feature type="domain" description="Major facilitator superfamily (MFS) profile" evidence="7">
    <location>
        <begin position="6"/>
        <end position="392"/>
    </location>
</feature>
<dbReference type="InterPro" id="IPR011701">
    <property type="entry name" value="MFS"/>
</dbReference>
<dbReference type="Proteomes" id="UP000199233">
    <property type="component" value="Unassembled WGS sequence"/>
</dbReference>
<feature type="transmembrane region" description="Helical" evidence="6">
    <location>
        <begin position="162"/>
        <end position="183"/>
    </location>
</feature>
<dbReference type="Gene3D" id="1.20.1250.20">
    <property type="entry name" value="MFS general substrate transporter like domains"/>
    <property type="match status" value="2"/>
</dbReference>
<dbReference type="PANTHER" id="PTHR12778:SF10">
    <property type="entry name" value="MAJOR FACILITATOR SUPERFAMILY DOMAIN-CONTAINING PROTEIN 3"/>
    <property type="match status" value="1"/>
</dbReference>
<proteinExistence type="predicted"/>
<dbReference type="InterPro" id="IPR036259">
    <property type="entry name" value="MFS_trans_sf"/>
</dbReference>
<feature type="transmembrane region" description="Helical" evidence="6">
    <location>
        <begin position="275"/>
        <end position="295"/>
    </location>
</feature>
<feature type="transmembrane region" description="Helical" evidence="6">
    <location>
        <begin position="366"/>
        <end position="385"/>
    </location>
</feature>
<feature type="transmembrane region" description="Helical" evidence="6">
    <location>
        <begin position="42"/>
        <end position="59"/>
    </location>
</feature>
<dbReference type="GO" id="GO:0022857">
    <property type="term" value="F:transmembrane transporter activity"/>
    <property type="evidence" value="ECO:0007669"/>
    <property type="project" value="InterPro"/>
</dbReference>
<feature type="transmembrane region" description="Helical" evidence="6">
    <location>
        <begin position="241"/>
        <end position="268"/>
    </location>
</feature>
<comment type="subcellular location">
    <subcellularLocation>
        <location evidence="1">Membrane</location>
        <topology evidence="1">Multi-pass membrane protein</topology>
    </subcellularLocation>
</comment>
<keyword evidence="3 6" id="KW-0812">Transmembrane</keyword>
<evidence type="ECO:0000256" key="1">
    <source>
        <dbReference type="ARBA" id="ARBA00004141"/>
    </source>
</evidence>
<dbReference type="PROSITE" id="PS50850">
    <property type="entry name" value="MFS"/>
    <property type="match status" value="1"/>
</dbReference>
<reference evidence="8 9" key="1">
    <citation type="submission" date="2016-10" db="EMBL/GenBank/DDBJ databases">
        <authorList>
            <person name="de Groot N.N."/>
        </authorList>
    </citation>
    <scope>NUCLEOTIDE SEQUENCE [LARGE SCALE GENOMIC DNA]</scope>
    <source>
        <strain evidence="8 9">DSM 25927</strain>
    </source>
</reference>
<protein>
    <submittedName>
        <fullName evidence="8">Predicted arabinose efflux permease, MFS family</fullName>
    </submittedName>
</protein>
<keyword evidence="4 6" id="KW-1133">Transmembrane helix</keyword>
<name>A0A1H9H7N3_9GAMM</name>
<evidence type="ECO:0000259" key="7">
    <source>
        <dbReference type="PROSITE" id="PS50850"/>
    </source>
</evidence>
<dbReference type="OrthoDB" id="9787815at2"/>
<evidence type="ECO:0000256" key="2">
    <source>
        <dbReference type="ARBA" id="ARBA00022448"/>
    </source>
</evidence>
<dbReference type="SUPFAM" id="SSF103473">
    <property type="entry name" value="MFS general substrate transporter"/>
    <property type="match status" value="1"/>
</dbReference>
<evidence type="ECO:0000256" key="4">
    <source>
        <dbReference type="ARBA" id="ARBA00022989"/>
    </source>
</evidence>
<feature type="transmembrane region" description="Helical" evidence="6">
    <location>
        <begin position="301"/>
        <end position="327"/>
    </location>
</feature>
<organism evidence="8 9">
    <name type="scientific">Solimonas aquatica</name>
    <dbReference type="NCBI Taxonomy" id="489703"/>
    <lineage>
        <taxon>Bacteria</taxon>
        <taxon>Pseudomonadati</taxon>
        <taxon>Pseudomonadota</taxon>
        <taxon>Gammaproteobacteria</taxon>
        <taxon>Nevskiales</taxon>
        <taxon>Nevskiaceae</taxon>
        <taxon>Solimonas</taxon>
    </lineage>
</organism>
<dbReference type="InterPro" id="IPR004752">
    <property type="entry name" value="AmpG_permease/AT-1"/>
</dbReference>
<dbReference type="InterPro" id="IPR020846">
    <property type="entry name" value="MFS_dom"/>
</dbReference>
<evidence type="ECO:0000313" key="8">
    <source>
        <dbReference type="EMBL" id="SEQ58273.1"/>
    </source>
</evidence>
<dbReference type="EMBL" id="FOFS01000008">
    <property type="protein sequence ID" value="SEQ58273.1"/>
    <property type="molecule type" value="Genomic_DNA"/>
</dbReference>
<dbReference type="STRING" id="489703.SAMN04488038_10854"/>
<sequence length="410" mass="43407">MSRSGILILLSALYLAQGLPYGFFTQALPVLMRDAGHSLTVISLSSWLFIPWALKFIWAPYVDRVGNRKHWLLWLQLATLIGAVLLAGLDLSQTLWPLFFALLAFNFLAATQDIATDGLAVILLGSRERGLANGIQVGAYRIGMVLGGGLLLWVYAQRGFATMFLAMALLLAICTLPLLGLRLPPKTVAASPHRVHPGSWWSRLRRPGIPTLIGLLLAYKFGDSMGASLIGPFMRDQQLSLAQIALLKGTLGSLSGLAGAALGGLLAFRLPRRRVLLLGGVMQSLSLAPYALAATGAGGGFALIASATIAEHLFGGIATVALFALMMDACEPEHAGADYTLLASAVVICQGLAALAAGLIADLAGFAPMLTLSVLLSLIGCWVLLRALDRGRGPATLQHSWQTPARRAAQ</sequence>
<gene>
    <name evidence="8" type="ORF">SAMN04488038_10854</name>
</gene>
<dbReference type="GO" id="GO:0016020">
    <property type="term" value="C:membrane"/>
    <property type="evidence" value="ECO:0007669"/>
    <property type="project" value="UniProtKB-SubCell"/>
</dbReference>
<dbReference type="PANTHER" id="PTHR12778">
    <property type="entry name" value="SOLUTE CARRIER FAMILY 33 ACETYL-COA TRANSPORTER -RELATED"/>
    <property type="match status" value="1"/>
</dbReference>
<accession>A0A1H9H7N3</accession>